<evidence type="ECO:0000259" key="1">
    <source>
        <dbReference type="Pfam" id="PF14344"/>
    </source>
</evidence>
<sequence length="233" mass="24099">MKVFTSTFSKQALTRAGAVLLAFTMLVSCKKDDPYDFDGTYYAQVNFINASSDAGSASLFIDDVQRTPNAVAYGNASGYNKCYAGQQTATVQAGNNQTVVATSSVQLDANTNYTIFLAGQSGALSLIQVTDDMTAPSTGNAKVRFVNASSNASGASLTFGSTIIASNVNYTSGSAYSEIKAGSYAAVLVSGSTKVTNTAITLESGKIYTLYAKGVAGNTSSANALTIGIFQNK</sequence>
<evidence type="ECO:0000313" key="3">
    <source>
        <dbReference type="Proteomes" id="UP000503278"/>
    </source>
</evidence>
<dbReference type="RefSeq" id="WP_169608841.1">
    <property type="nucleotide sequence ID" value="NZ_CP051682.1"/>
</dbReference>
<proteinExistence type="predicted"/>
<reference evidence="2 3" key="1">
    <citation type="submission" date="2020-04" db="EMBL/GenBank/DDBJ databases">
        <title>Genome sequencing of novel species.</title>
        <authorList>
            <person name="Heo J."/>
            <person name="Kim S.-J."/>
            <person name="Kim J.-S."/>
            <person name="Hong S.-B."/>
            <person name="Kwon S.-W."/>
        </authorList>
    </citation>
    <scope>NUCLEOTIDE SEQUENCE [LARGE SCALE GENOMIC DNA]</scope>
    <source>
        <strain evidence="2 3">F39-2</strain>
    </source>
</reference>
<dbReference type="InterPro" id="IPR025510">
    <property type="entry name" value="DUF4397"/>
</dbReference>
<name>A0A7L5E829_9SPHI</name>
<dbReference type="PROSITE" id="PS51257">
    <property type="entry name" value="PROKAR_LIPOPROTEIN"/>
    <property type="match status" value="1"/>
</dbReference>
<dbReference type="Pfam" id="PF14344">
    <property type="entry name" value="DUF4397"/>
    <property type="match status" value="1"/>
</dbReference>
<dbReference type="KEGG" id="mrob:HH214_14670"/>
<feature type="domain" description="DUF4397" evidence="1">
    <location>
        <begin position="43"/>
        <end position="152"/>
    </location>
</feature>
<accession>A0A7L5E829</accession>
<keyword evidence="3" id="KW-1185">Reference proteome</keyword>
<protein>
    <submittedName>
        <fullName evidence="2">DUF4397 domain-containing protein</fullName>
    </submittedName>
</protein>
<evidence type="ECO:0000313" key="2">
    <source>
        <dbReference type="EMBL" id="QJD97023.1"/>
    </source>
</evidence>
<gene>
    <name evidence="2" type="ORF">HH214_14670</name>
</gene>
<organism evidence="2 3">
    <name type="scientific">Mucilaginibacter robiniae</name>
    <dbReference type="NCBI Taxonomy" id="2728022"/>
    <lineage>
        <taxon>Bacteria</taxon>
        <taxon>Pseudomonadati</taxon>
        <taxon>Bacteroidota</taxon>
        <taxon>Sphingobacteriia</taxon>
        <taxon>Sphingobacteriales</taxon>
        <taxon>Sphingobacteriaceae</taxon>
        <taxon>Mucilaginibacter</taxon>
    </lineage>
</organism>
<dbReference type="Proteomes" id="UP000503278">
    <property type="component" value="Chromosome"/>
</dbReference>
<dbReference type="EMBL" id="CP051682">
    <property type="protein sequence ID" value="QJD97023.1"/>
    <property type="molecule type" value="Genomic_DNA"/>
</dbReference>
<dbReference type="AlphaFoldDB" id="A0A7L5E829"/>